<evidence type="ECO:0000313" key="1">
    <source>
        <dbReference type="Proteomes" id="UP000095284"/>
    </source>
</evidence>
<name>A0A1I7SIL7_BURXY</name>
<protein>
    <submittedName>
        <fullName evidence="2">Uncharacterized protein</fullName>
    </submittedName>
</protein>
<accession>A0A1I7SIL7</accession>
<organism evidence="1 2">
    <name type="scientific">Bursaphelenchus xylophilus</name>
    <name type="common">Pinewood nematode worm</name>
    <name type="synonym">Aphelenchoides xylophilus</name>
    <dbReference type="NCBI Taxonomy" id="6326"/>
    <lineage>
        <taxon>Eukaryota</taxon>
        <taxon>Metazoa</taxon>
        <taxon>Ecdysozoa</taxon>
        <taxon>Nematoda</taxon>
        <taxon>Chromadorea</taxon>
        <taxon>Rhabditida</taxon>
        <taxon>Tylenchina</taxon>
        <taxon>Tylenchomorpha</taxon>
        <taxon>Aphelenchoidea</taxon>
        <taxon>Aphelenchoididae</taxon>
        <taxon>Bursaphelenchus</taxon>
    </lineage>
</organism>
<dbReference type="AlphaFoldDB" id="A0A1I7SIL7"/>
<dbReference type="Proteomes" id="UP000095284">
    <property type="component" value="Unplaced"/>
</dbReference>
<proteinExistence type="predicted"/>
<evidence type="ECO:0000313" key="2">
    <source>
        <dbReference type="WBParaSite" id="BXY_1288800.1"/>
    </source>
</evidence>
<sequence>IPGSDSNPDHGAYTTKVV</sequence>
<reference evidence="2" key="1">
    <citation type="submission" date="2016-11" db="UniProtKB">
        <authorList>
            <consortium name="WormBaseParasite"/>
        </authorList>
    </citation>
    <scope>IDENTIFICATION</scope>
</reference>
<dbReference type="WBParaSite" id="BXY_1288800.1">
    <property type="protein sequence ID" value="BXY_1288800.1"/>
    <property type="gene ID" value="BXY_1288800"/>
</dbReference>